<dbReference type="Proteomes" id="UP000790787">
    <property type="component" value="Chromosome 18"/>
</dbReference>
<evidence type="ECO:0000313" key="1">
    <source>
        <dbReference type="Proteomes" id="UP000790787"/>
    </source>
</evidence>
<reference evidence="1" key="1">
    <citation type="journal article" date="2014" name="Nat. Commun.">
        <title>The tobacco genome sequence and its comparison with those of tomato and potato.</title>
        <authorList>
            <person name="Sierro N."/>
            <person name="Battey J.N."/>
            <person name="Ouadi S."/>
            <person name="Bakaher N."/>
            <person name="Bovet L."/>
            <person name="Willig A."/>
            <person name="Goepfert S."/>
            <person name="Peitsch M.C."/>
            <person name="Ivanov N.V."/>
        </authorList>
    </citation>
    <scope>NUCLEOTIDE SEQUENCE [LARGE SCALE GENOMIC DNA]</scope>
</reference>
<reference evidence="2" key="2">
    <citation type="submission" date="2025-08" db="UniProtKB">
        <authorList>
            <consortium name="RefSeq"/>
        </authorList>
    </citation>
    <scope>IDENTIFICATION</scope>
    <source>
        <tissue evidence="2">Leaf</tissue>
    </source>
</reference>
<gene>
    <name evidence="2" type="primary">LOC107764941</name>
</gene>
<sequence>MFAGHVGTVQLAAISVQNSVIAGFAFGIMFGMGSALETLCGQAYGAKQLEMLGIYMQRSWIIVGTTALVLMFPYIFATPLLKLIGQDPEISKWAGKFAVWMIPQLFANAINFPIRKFLQAQSKVVVMAAIAGVTVVGHTLFSWLLMLKMGWGLAGAALALNASSWFMVVANLAYIFSGTCGRAWSGFSCKAFQNLWGFVQLSFASAVMIW</sequence>
<organism evidence="1 2">
    <name type="scientific">Nicotiana tabacum</name>
    <name type="common">Common tobacco</name>
    <dbReference type="NCBI Taxonomy" id="4097"/>
    <lineage>
        <taxon>Eukaryota</taxon>
        <taxon>Viridiplantae</taxon>
        <taxon>Streptophyta</taxon>
        <taxon>Embryophyta</taxon>
        <taxon>Tracheophyta</taxon>
        <taxon>Spermatophyta</taxon>
        <taxon>Magnoliopsida</taxon>
        <taxon>eudicotyledons</taxon>
        <taxon>Gunneridae</taxon>
        <taxon>Pentapetalae</taxon>
        <taxon>asterids</taxon>
        <taxon>lamiids</taxon>
        <taxon>Solanales</taxon>
        <taxon>Solanaceae</taxon>
        <taxon>Nicotianoideae</taxon>
        <taxon>Nicotianeae</taxon>
        <taxon>Nicotiana</taxon>
    </lineage>
</organism>
<name>A0AC58T7G4_TOBAC</name>
<proteinExistence type="predicted"/>
<keyword evidence="1" id="KW-1185">Reference proteome</keyword>
<protein>
    <submittedName>
        <fullName evidence="2">Protein DETOXIFICATION 30-like</fullName>
    </submittedName>
</protein>
<dbReference type="RefSeq" id="XP_075093153.1">
    <property type="nucleotide sequence ID" value="XM_075237052.1"/>
</dbReference>
<evidence type="ECO:0000313" key="2">
    <source>
        <dbReference type="RefSeq" id="XP_075093153.1"/>
    </source>
</evidence>
<accession>A0AC58T7G4</accession>